<dbReference type="InterPro" id="IPR022687">
    <property type="entry name" value="HTH_DTXR"/>
</dbReference>
<protein>
    <submittedName>
        <fullName evidence="6">Winged helix-turn-helix transcriptional regulator</fullName>
    </submittedName>
</protein>
<dbReference type="SMART" id="SM00529">
    <property type="entry name" value="HTH_DTXR"/>
    <property type="match status" value="1"/>
</dbReference>
<gene>
    <name evidence="6" type="ORF">ESZ91_08570</name>
</gene>
<reference evidence="6 7" key="1">
    <citation type="journal article" date="2019" name="Gut">
        <title>Antibiotics-induced monodominance of a novel gut bacterial order.</title>
        <authorList>
            <person name="Hildebrand F."/>
            <person name="Moitinho-Silva L."/>
            <person name="Blasche S."/>
            <person name="Jahn M.T."/>
            <person name="Gossmann T.I."/>
            <person name="Heuerta-Cepas J."/>
            <person name="Hercog R."/>
            <person name="Luetge M."/>
            <person name="Bahram M."/>
            <person name="Pryszlak A."/>
            <person name="Alves R.J."/>
            <person name="Waszak S.M."/>
            <person name="Zhu A."/>
            <person name="Ye L."/>
            <person name="Costea P.I."/>
            <person name="Aalvink S."/>
            <person name="Belzer C."/>
            <person name="Forslund S.K."/>
            <person name="Sunagawa S."/>
            <person name="Hentschel U."/>
            <person name="Merten C."/>
            <person name="Patil K.R."/>
            <person name="Benes V."/>
            <person name="Bork P."/>
        </authorList>
    </citation>
    <scope>NUCLEOTIDE SEQUENCE [LARGE SCALE GENOMIC DNA]</scope>
    <source>
        <strain evidence="6 7">HDS1380</strain>
    </source>
</reference>
<proteinExistence type="inferred from homology"/>
<dbReference type="InterPro" id="IPR036390">
    <property type="entry name" value="WH_DNA-bd_sf"/>
</dbReference>
<name>A0A4Q2KH54_9FIRM</name>
<dbReference type="Gene3D" id="1.10.60.10">
    <property type="entry name" value="Iron dependent repressor, metal binding and dimerisation domain"/>
    <property type="match status" value="1"/>
</dbReference>
<dbReference type="AlphaFoldDB" id="A0A4Q2KH54"/>
<comment type="caution">
    <text evidence="6">The sequence shown here is derived from an EMBL/GenBank/DDBJ whole genome shotgun (WGS) entry which is preliminary data.</text>
</comment>
<comment type="similarity">
    <text evidence="1">Belongs to the DtxR/MntR family.</text>
</comment>
<dbReference type="EMBL" id="SDOZ01000002">
    <property type="protein sequence ID" value="RXZ62433.1"/>
    <property type="molecule type" value="Genomic_DNA"/>
</dbReference>
<dbReference type="Proteomes" id="UP000291269">
    <property type="component" value="Unassembled WGS sequence"/>
</dbReference>
<dbReference type="GO" id="GO:0046983">
    <property type="term" value="F:protein dimerization activity"/>
    <property type="evidence" value="ECO:0007669"/>
    <property type="project" value="InterPro"/>
</dbReference>
<organism evidence="6 7">
    <name type="scientific">Candidatus Borkfalkia ceftriaxoniphila</name>
    <dbReference type="NCBI Taxonomy" id="2508949"/>
    <lineage>
        <taxon>Bacteria</taxon>
        <taxon>Bacillati</taxon>
        <taxon>Bacillota</taxon>
        <taxon>Clostridia</taxon>
        <taxon>Christensenellales</taxon>
        <taxon>Christensenellaceae</taxon>
        <taxon>Candidatus Borkfalkia</taxon>
    </lineage>
</organism>
<dbReference type="InterPro" id="IPR036421">
    <property type="entry name" value="Fe_dep_repressor_sf"/>
</dbReference>
<dbReference type="PANTHER" id="PTHR33238">
    <property type="entry name" value="IRON (METAL) DEPENDENT REPRESSOR, DTXR FAMILY"/>
    <property type="match status" value="1"/>
</dbReference>
<keyword evidence="4" id="KW-0804">Transcription</keyword>
<keyword evidence="2" id="KW-0805">Transcription regulation</keyword>
<keyword evidence="3" id="KW-0238">DNA-binding</keyword>
<dbReference type="Pfam" id="PF02742">
    <property type="entry name" value="Fe_dep_repr_C"/>
    <property type="match status" value="1"/>
</dbReference>
<dbReference type="Pfam" id="PF01325">
    <property type="entry name" value="Fe_dep_repress"/>
    <property type="match status" value="1"/>
</dbReference>
<evidence type="ECO:0000259" key="5">
    <source>
        <dbReference type="PROSITE" id="PS50944"/>
    </source>
</evidence>
<evidence type="ECO:0000256" key="3">
    <source>
        <dbReference type="ARBA" id="ARBA00023125"/>
    </source>
</evidence>
<dbReference type="RefSeq" id="WP_129226188.1">
    <property type="nucleotide sequence ID" value="NZ_SDOZ01000002.1"/>
</dbReference>
<dbReference type="InterPro" id="IPR050536">
    <property type="entry name" value="DtxR_MntR_Metal-Reg"/>
</dbReference>
<evidence type="ECO:0000313" key="6">
    <source>
        <dbReference type="EMBL" id="RXZ62433.1"/>
    </source>
</evidence>
<dbReference type="SUPFAM" id="SSF46785">
    <property type="entry name" value="Winged helix' DNA-binding domain"/>
    <property type="match status" value="1"/>
</dbReference>
<dbReference type="GO" id="GO:0003700">
    <property type="term" value="F:DNA-binding transcription factor activity"/>
    <property type="evidence" value="ECO:0007669"/>
    <property type="project" value="InterPro"/>
</dbReference>
<dbReference type="InterPro" id="IPR001367">
    <property type="entry name" value="Fe_dep_repressor"/>
</dbReference>
<dbReference type="InterPro" id="IPR036388">
    <property type="entry name" value="WH-like_DNA-bd_sf"/>
</dbReference>
<dbReference type="InterPro" id="IPR022689">
    <property type="entry name" value="Iron_dep_repressor"/>
</dbReference>
<dbReference type="OrthoDB" id="9794394at2"/>
<feature type="domain" description="HTH dtxR-type" evidence="5">
    <location>
        <begin position="1"/>
        <end position="63"/>
    </location>
</feature>
<keyword evidence="7" id="KW-1185">Reference proteome</keyword>
<evidence type="ECO:0000256" key="2">
    <source>
        <dbReference type="ARBA" id="ARBA00023015"/>
    </source>
</evidence>
<evidence type="ECO:0000256" key="4">
    <source>
        <dbReference type="ARBA" id="ARBA00023163"/>
    </source>
</evidence>
<dbReference type="SUPFAM" id="SSF47979">
    <property type="entry name" value="Iron-dependent repressor protein, dimerization domain"/>
    <property type="match status" value="1"/>
</dbReference>
<evidence type="ECO:0000313" key="7">
    <source>
        <dbReference type="Proteomes" id="UP000291269"/>
    </source>
</evidence>
<evidence type="ECO:0000256" key="1">
    <source>
        <dbReference type="ARBA" id="ARBA00007871"/>
    </source>
</evidence>
<accession>A0A4Q2KH54</accession>
<dbReference type="PANTHER" id="PTHR33238:SF7">
    <property type="entry name" value="IRON-DEPENDENT TRANSCRIPTIONAL REGULATOR"/>
    <property type="match status" value="1"/>
</dbReference>
<sequence length="120" mass="13421">MIDNESGEDYLEAVLQLASSEREVHSVDVARKLGVSKPAVTKAMKILRAKGYVEVENNHIVLTDEGREYAQAVYEKHKNIAAFLCALGVNEETAEADACRFEHMISGETYEAMLRYLKKA</sequence>
<dbReference type="Gene3D" id="1.10.10.10">
    <property type="entry name" value="Winged helix-like DNA-binding domain superfamily/Winged helix DNA-binding domain"/>
    <property type="match status" value="1"/>
</dbReference>
<dbReference type="GO" id="GO:0003677">
    <property type="term" value="F:DNA binding"/>
    <property type="evidence" value="ECO:0007669"/>
    <property type="project" value="UniProtKB-KW"/>
</dbReference>
<dbReference type="GO" id="GO:0046914">
    <property type="term" value="F:transition metal ion binding"/>
    <property type="evidence" value="ECO:0007669"/>
    <property type="project" value="InterPro"/>
</dbReference>
<dbReference type="PROSITE" id="PS50944">
    <property type="entry name" value="HTH_DTXR"/>
    <property type="match status" value="1"/>
</dbReference>